<feature type="transmembrane region" description="Helical" evidence="1">
    <location>
        <begin position="12"/>
        <end position="32"/>
    </location>
</feature>
<reference evidence="2 3" key="1">
    <citation type="submission" date="2022-06" db="EMBL/GenBank/DDBJ databases">
        <title>Actinoplanes abujensis sp. nov., isolated from Nigerian arid soil.</title>
        <authorList>
            <person name="Ding P."/>
        </authorList>
    </citation>
    <scope>NUCLEOTIDE SEQUENCE [LARGE SCALE GENOMIC DNA]</scope>
    <source>
        <strain evidence="3">TRM88002</strain>
    </source>
</reference>
<sequence length="73" mass="7409">MNLATQISNSALSITGTAYLLIAALCLFLALHQVKQLVIPIGPLIRAVAAVCTVILCLSAALVLLTAAAVGAH</sequence>
<evidence type="ECO:0000256" key="1">
    <source>
        <dbReference type="SAM" id="Phobius"/>
    </source>
</evidence>
<keyword evidence="3" id="KW-1185">Reference proteome</keyword>
<protein>
    <submittedName>
        <fullName evidence="2">Uncharacterized protein</fullName>
    </submittedName>
</protein>
<accession>A0ABT0Y0Z6</accession>
<proteinExistence type="predicted"/>
<evidence type="ECO:0000313" key="2">
    <source>
        <dbReference type="EMBL" id="MCM4079009.1"/>
    </source>
</evidence>
<dbReference type="RefSeq" id="WP_251798896.1">
    <property type="nucleotide sequence ID" value="NZ_JAMQOL010000019.1"/>
</dbReference>
<dbReference type="EMBL" id="JAMQOL010000019">
    <property type="protein sequence ID" value="MCM4079009.1"/>
    <property type="molecule type" value="Genomic_DNA"/>
</dbReference>
<organism evidence="2 3">
    <name type="scientific">Paractinoplanes hotanensis</name>
    <dbReference type="NCBI Taxonomy" id="2906497"/>
    <lineage>
        <taxon>Bacteria</taxon>
        <taxon>Bacillati</taxon>
        <taxon>Actinomycetota</taxon>
        <taxon>Actinomycetes</taxon>
        <taxon>Micromonosporales</taxon>
        <taxon>Micromonosporaceae</taxon>
        <taxon>Paractinoplanes</taxon>
    </lineage>
</organism>
<evidence type="ECO:0000313" key="3">
    <source>
        <dbReference type="Proteomes" id="UP001523216"/>
    </source>
</evidence>
<gene>
    <name evidence="2" type="ORF">LXN57_15660</name>
</gene>
<keyword evidence="1" id="KW-1133">Transmembrane helix</keyword>
<feature type="transmembrane region" description="Helical" evidence="1">
    <location>
        <begin position="44"/>
        <end position="70"/>
    </location>
</feature>
<dbReference type="Proteomes" id="UP001523216">
    <property type="component" value="Unassembled WGS sequence"/>
</dbReference>
<comment type="caution">
    <text evidence="2">The sequence shown here is derived from an EMBL/GenBank/DDBJ whole genome shotgun (WGS) entry which is preliminary data.</text>
</comment>
<keyword evidence="1" id="KW-0812">Transmembrane</keyword>
<name>A0ABT0Y0Z6_9ACTN</name>
<keyword evidence="1" id="KW-0472">Membrane</keyword>